<dbReference type="SMART" id="SM00432">
    <property type="entry name" value="MADS"/>
    <property type="match status" value="1"/>
</dbReference>
<dbReference type="GO" id="GO:0003677">
    <property type="term" value="F:DNA binding"/>
    <property type="evidence" value="ECO:0007669"/>
    <property type="project" value="UniProtKB-KW"/>
</dbReference>
<evidence type="ECO:0000256" key="1">
    <source>
        <dbReference type="ARBA" id="ARBA00004123"/>
    </source>
</evidence>
<dbReference type="SUPFAM" id="SSF55455">
    <property type="entry name" value="SRF-like"/>
    <property type="match status" value="1"/>
</dbReference>
<keyword evidence="5" id="KW-0539">Nucleus</keyword>
<dbReference type="Proteomes" id="UP001370490">
    <property type="component" value="Unassembled WGS sequence"/>
</dbReference>
<evidence type="ECO:0000256" key="5">
    <source>
        <dbReference type="ARBA" id="ARBA00023242"/>
    </source>
</evidence>
<evidence type="ECO:0000313" key="7">
    <source>
        <dbReference type="EMBL" id="KAK6918266.1"/>
    </source>
</evidence>
<dbReference type="EMBL" id="JBAMMX010000022">
    <property type="protein sequence ID" value="KAK6918266.1"/>
    <property type="molecule type" value="Genomic_DNA"/>
</dbReference>
<evidence type="ECO:0000259" key="6">
    <source>
        <dbReference type="PROSITE" id="PS50066"/>
    </source>
</evidence>
<comment type="subcellular location">
    <subcellularLocation>
        <location evidence="1">Nucleus</location>
    </subcellularLocation>
</comment>
<keyword evidence="4" id="KW-0804">Transcription</keyword>
<organism evidence="7 8">
    <name type="scientific">Dillenia turbinata</name>
    <dbReference type="NCBI Taxonomy" id="194707"/>
    <lineage>
        <taxon>Eukaryota</taxon>
        <taxon>Viridiplantae</taxon>
        <taxon>Streptophyta</taxon>
        <taxon>Embryophyta</taxon>
        <taxon>Tracheophyta</taxon>
        <taxon>Spermatophyta</taxon>
        <taxon>Magnoliopsida</taxon>
        <taxon>eudicotyledons</taxon>
        <taxon>Gunneridae</taxon>
        <taxon>Pentapetalae</taxon>
        <taxon>Dilleniales</taxon>
        <taxon>Dilleniaceae</taxon>
        <taxon>Dillenia</taxon>
    </lineage>
</organism>
<dbReference type="Gene3D" id="3.40.1810.10">
    <property type="entry name" value="Transcription factor, MADS-box"/>
    <property type="match status" value="1"/>
</dbReference>
<evidence type="ECO:0000313" key="8">
    <source>
        <dbReference type="Proteomes" id="UP001370490"/>
    </source>
</evidence>
<keyword evidence="8" id="KW-1185">Reference proteome</keyword>
<dbReference type="InterPro" id="IPR002100">
    <property type="entry name" value="TF_MADSbox"/>
</dbReference>
<evidence type="ECO:0000256" key="4">
    <source>
        <dbReference type="ARBA" id="ARBA00023163"/>
    </source>
</evidence>
<gene>
    <name evidence="7" type="ORF">RJ641_016688</name>
</gene>
<dbReference type="GO" id="GO:0046983">
    <property type="term" value="F:protein dimerization activity"/>
    <property type="evidence" value="ECO:0007669"/>
    <property type="project" value="InterPro"/>
</dbReference>
<accession>A0AAN8UVA2</accession>
<evidence type="ECO:0000256" key="2">
    <source>
        <dbReference type="ARBA" id="ARBA00023015"/>
    </source>
</evidence>
<comment type="caution">
    <text evidence="7">The sequence shown here is derived from an EMBL/GenBank/DDBJ whole genome shotgun (WGS) entry which is preliminary data.</text>
</comment>
<protein>
    <submittedName>
        <fullName evidence="7">Transcription factor, MADS-box</fullName>
    </submittedName>
</protein>
<dbReference type="GO" id="GO:0005634">
    <property type="term" value="C:nucleus"/>
    <property type="evidence" value="ECO:0007669"/>
    <property type="project" value="UniProtKB-SubCell"/>
</dbReference>
<reference evidence="7 8" key="1">
    <citation type="submission" date="2023-12" db="EMBL/GenBank/DDBJ databases">
        <title>A high-quality genome assembly for Dillenia turbinata (Dilleniales).</title>
        <authorList>
            <person name="Chanderbali A."/>
        </authorList>
    </citation>
    <scope>NUCLEOTIDE SEQUENCE [LARGE SCALE GENOMIC DNA]</scope>
    <source>
        <strain evidence="7">LSX21</strain>
        <tissue evidence="7">Leaf</tissue>
    </source>
</reference>
<keyword evidence="2" id="KW-0805">Transcription regulation</keyword>
<dbReference type="AlphaFoldDB" id="A0AAN8UVA2"/>
<sequence>MIRDHPRGSILLGATSHGKLSSVVMEGRKNPEKLPMCHPISYLVPPNKTDLSKSKKVKLPKNSKGRYLAMQRRKKNLFKKASELSTLCRIDVCIIVYDDQNPKTTVETWPHTCNDVLRMVKLILNISNGHTRATIRSIFIGLFTSHIVKVKT</sequence>
<dbReference type="PROSITE" id="PS50066">
    <property type="entry name" value="MADS_BOX_2"/>
    <property type="match status" value="1"/>
</dbReference>
<keyword evidence="3" id="KW-0238">DNA-binding</keyword>
<proteinExistence type="predicted"/>
<evidence type="ECO:0000256" key="3">
    <source>
        <dbReference type="ARBA" id="ARBA00023125"/>
    </source>
</evidence>
<feature type="domain" description="MADS-box" evidence="6">
    <location>
        <begin position="56"/>
        <end position="101"/>
    </location>
</feature>
<name>A0AAN8UVA2_9MAGN</name>
<dbReference type="Pfam" id="PF00319">
    <property type="entry name" value="SRF-TF"/>
    <property type="match status" value="1"/>
</dbReference>
<dbReference type="InterPro" id="IPR036879">
    <property type="entry name" value="TF_MADSbox_sf"/>
</dbReference>